<dbReference type="EMBL" id="BLAY01000021">
    <property type="protein sequence ID" value="GET37022.1"/>
    <property type="molecule type" value="Genomic_DNA"/>
</dbReference>
<reference evidence="1" key="1">
    <citation type="submission" date="2019-10" db="EMBL/GenBank/DDBJ databases">
        <title>Draft genome sequece of Microseira wollei NIES-4236.</title>
        <authorList>
            <person name="Yamaguchi H."/>
            <person name="Suzuki S."/>
            <person name="Kawachi M."/>
        </authorList>
    </citation>
    <scope>NUCLEOTIDE SEQUENCE</scope>
    <source>
        <strain evidence="1">NIES-4236</strain>
    </source>
</reference>
<name>A0AAV3X2L8_9CYAN</name>
<proteinExistence type="predicted"/>
<protein>
    <recommendedName>
        <fullName evidence="3">Transposase</fullName>
    </recommendedName>
</protein>
<sequence>MQSLDRSVSHFLIPISHSQVLPGNAMYRGLLPRSHIEALPLDPRFPGRSLGNERGEPVLLANLIGIEFLQRCHGFKTISRQQRTDRKLSAINAKKNKAALVGMLGN</sequence>
<accession>A0AAV3X2L8</accession>
<organism evidence="1 2">
    <name type="scientific">Microseira wollei NIES-4236</name>
    <dbReference type="NCBI Taxonomy" id="2530354"/>
    <lineage>
        <taxon>Bacteria</taxon>
        <taxon>Bacillati</taxon>
        <taxon>Cyanobacteriota</taxon>
        <taxon>Cyanophyceae</taxon>
        <taxon>Oscillatoriophycideae</taxon>
        <taxon>Aerosakkonematales</taxon>
        <taxon>Aerosakkonemataceae</taxon>
        <taxon>Microseira</taxon>
    </lineage>
</organism>
<evidence type="ECO:0008006" key="3">
    <source>
        <dbReference type="Google" id="ProtNLM"/>
    </source>
</evidence>
<dbReference type="AlphaFoldDB" id="A0AAV3X2L8"/>
<evidence type="ECO:0000313" key="2">
    <source>
        <dbReference type="Proteomes" id="UP001050975"/>
    </source>
</evidence>
<keyword evidence="2" id="KW-1185">Reference proteome</keyword>
<evidence type="ECO:0000313" key="1">
    <source>
        <dbReference type="EMBL" id="GET37022.1"/>
    </source>
</evidence>
<comment type="caution">
    <text evidence="1">The sequence shown here is derived from an EMBL/GenBank/DDBJ whole genome shotgun (WGS) entry which is preliminary data.</text>
</comment>
<dbReference type="Proteomes" id="UP001050975">
    <property type="component" value="Unassembled WGS sequence"/>
</dbReference>
<gene>
    <name evidence="1" type="ORF">MiSe_17750</name>
</gene>